<dbReference type="InterPro" id="IPR038625">
    <property type="entry name" value="R_equi_Vir_sf"/>
</dbReference>
<protein>
    <recommendedName>
        <fullName evidence="4">Virulence associated protein VapA</fullName>
    </recommendedName>
</protein>
<dbReference type="AlphaFoldDB" id="A0A2D0L6N1"/>
<proteinExistence type="predicted"/>
<gene>
    <name evidence="2" type="ORF">Xkoz_02734</name>
    <name evidence="1" type="ORF">Xkoz_03310</name>
</gene>
<accession>A0A2D0L6N1</accession>
<evidence type="ECO:0000313" key="2">
    <source>
        <dbReference type="EMBL" id="PHM71339.1"/>
    </source>
</evidence>
<evidence type="ECO:0000313" key="3">
    <source>
        <dbReference type="Proteomes" id="UP000221101"/>
    </source>
</evidence>
<name>A0A2D0L6N1_9GAMM</name>
<sequence>MTKKFTESESSLIVSKGLKIIDSLNESTVNLLKHKKVVPDDLIANPQKSELKSYNAHLSLTSYFFYFKLTLEVEGLKTFYGSAGGIGFVGKGDFSGTFYIGMDDLDTFYQEETSFVAVITPVTMSLSFLHYPIDKAAQFDGIGLGSISATIGGGGYWE</sequence>
<dbReference type="EMBL" id="NJCX01000029">
    <property type="protein sequence ID" value="PHM69847.1"/>
    <property type="molecule type" value="Genomic_DNA"/>
</dbReference>
<organism evidence="2 3">
    <name type="scientific">Xenorhabdus kozodoii</name>
    <dbReference type="NCBI Taxonomy" id="351676"/>
    <lineage>
        <taxon>Bacteria</taxon>
        <taxon>Pseudomonadati</taxon>
        <taxon>Pseudomonadota</taxon>
        <taxon>Gammaproteobacteria</taxon>
        <taxon>Enterobacterales</taxon>
        <taxon>Morganellaceae</taxon>
        <taxon>Xenorhabdus</taxon>
    </lineage>
</organism>
<dbReference type="InterPro" id="IPR008810">
    <property type="entry name" value="R_equi_Vir"/>
</dbReference>
<dbReference type="RefSeq" id="WP_099142678.1">
    <property type="nucleotide sequence ID" value="NZ_CAWNOR010000054.1"/>
</dbReference>
<dbReference type="Gene3D" id="2.40.128.480">
    <property type="entry name" value="Rhodococcus equi virulence-associated protein"/>
    <property type="match status" value="1"/>
</dbReference>
<dbReference type="EMBL" id="NJCX01000020">
    <property type="protein sequence ID" value="PHM71339.1"/>
    <property type="molecule type" value="Genomic_DNA"/>
</dbReference>
<evidence type="ECO:0008006" key="4">
    <source>
        <dbReference type="Google" id="ProtNLM"/>
    </source>
</evidence>
<keyword evidence="3" id="KW-1185">Reference proteome</keyword>
<dbReference type="OrthoDB" id="6445865at2"/>
<dbReference type="Pfam" id="PF05526">
    <property type="entry name" value="R_equi_Vir"/>
    <property type="match status" value="1"/>
</dbReference>
<evidence type="ECO:0000313" key="1">
    <source>
        <dbReference type="EMBL" id="PHM69847.1"/>
    </source>
</evidence>
<reference evidence="2 3" key="1">
    <citation type="journal article" date="2017" name="Nat. Microbiol.">
        <title>Natural product diversity associated with the nematode symbionts Photorhabdus and Xenorhabdus.</title>
        <authorList>
            <person name="Tobias N.J."/>
            <person name="Wolff H."/>
            <person name="Djahanschiri B."/>
            <person name="Grundmann F."/>
            <person name="Kronenwerth M."/>
            <person name="Shi Y.M."/>
            <person name="Simonyi S."/>
            <person name="Grun P."/>
            <person name="Shapiro-Ilan D."/>
            <person name="Pidot S.J."/>
            <person name="Stinear T.P."/>
            <person name="Ebersberger I."/>
            <person name="Bode H.B."/>
        </authorList>
    </citation>
    <scope>NUCLEOTIDE SEQUENCE [LARGE SCALE GENOMIC DNA]</scope>
    <source>
        <strain evidence="2 3">DSM 17907</strain>
    </source>
</reference>
<comment type="caution">
    <text evidence="2">The sequence shown here is derived from an EMBL/GenBank/DDBJ whole genome shotgun (WGS) entry which is preliminary data.</text>
</comment>
<dbReference type="Proteomes" id="UP000221101">
    <property type="component" value="Unassembled WGS sequence"/>
</dbReference>